<dbReference type="PANTHER" id="PTHR12246">
    <property type="entry name" value="PALMITOYLTRANSFERASE ZDHHC16"/>
    <property type="match status" value="1"/>
</dbReference>
<evidence type="ECO:0000256" key="5">
    <source>
        <dbReference type="ARBA" id="ARBA00023136"/>
    </source>
</evidence>
<evidence type="ECO:0000313" key="10">
    <source>
        <dbReference type="Proteomes" id="UP000242188"/>
    </source>
</evidence>
<name>A0A210QRV9_MIZYE</name>
<dbReference type="EMBL" id="NEDP02002247">
    <property type="protein sequence ID" value="OWF51477.1"/>
    <property type="molecule type" value="Genomic_DNA"/>
</dbReference>
<feature type="transmembrane region" description="Helical" evidence="7">
    <location>
        <begin position="303"/>
        <end position="321"/>
    </location>
</feature>
<evidence type="ECO:0000256" key="7">
    <source>
        <dbReference type="RuleBase" id="RU079119"/>
    </source>
</evidence>
<feature type="transmembrane region" description="Helical" evidence="7">
    <location>
        <begin position="198"/>
        <end position="219"/>
    </location>
</feature>
<dbReference type="PROSITE" id="PS50216">
    <property type="entry name" value="DHHC"/>
    <property type="match status" value="1"/>
</dbReference>
<feature type="transmembrane region" description="Helical" evidence="7">
    <location>
        <begin position="71"/>
        <end position="91"/>
    </location>
</feature>
<protein>
    <recommendedName>
        <fullName evidence="7">Palmitoyltransferase</fullName>
        <ecNumber evidence="7">2.3.1.225</ecNumber>
    </recommendedName>
</protein>
<dbReference type="OrthoDB" id="302728at2759"/>
<dbReference type="Proteomes" id="UP000242188">
    <property type="component" value="Unassembled WGS sequence"/>
</dbReference>
<comment type="subcellular location">
    <subcellularLocation>
        <location evidence="1">Membrane</location>
        <topology evidence="1">Multi-pass membrane protein</topology>
    </subcellularLocation>
</comment>
<organism evidence="9 10">
    <name type="scientific">Mizuhopecten yessoensis</name>
    <name type="common">Japanese scallop</name>
    <name type="synonym">Patinopecten yessoensis</name>
    <dbReference type="NCBI Taxonomy" id="6573"/>
    <lineage>
        <taxon>Eukaryota</taxon>
        <taxon>Metazoa</taxon>
        <taxon>Spiralia</taxon>
        <taxon>Lophotrochozoa</taxon>
        <taxon>Mollusca</taxon>
        <taxon>Bivalvia</taxon>
        <taxon>Autobranchia</taxon>
        <taxon>Pteriomorphia</taxon>
        <taxon>Pectinida</taxon>
        <taxon>Pectinoidea</taxon>
        <taxon>Pectinidae</taxon>
        <taxon>Mizuhopecten</taxon>
    </lineage>
</organism>
<accession>A0A210QRV9</accession>
<keyword evidence="2 7" id="KW-0808">Transferase</keyword>
<comment type="caution">
    <text evidence="9">The sequence shown here is derived from an EMBL/GenBank/DDBJ whole genome shotgun (WGS) entry which is preliminary data.</text>
</comment>
<evidence type="ECO:0000256" key="4">
    <source>
        <dbReference type="ARBA" id="ARBA00022989"/>
    </source>
</evidence>
<evidence type="ECO:0000256" key="3">
    <source>
        <dbReference type="ARBA" id="ARBA00022692"/>
    </source>
</evidence>
<keyword evidence="4 7" id="KW-1133">Transmembrane helix</keyword>
<dbReference type="Pfam" id="PF01529">
    <property type="entry name" value="DHHC"/>
    <property type="match status" value="1"/>
</dbReference>
<keyword evidence="10" id="KW-1185">Reference proteome</keyword>
<evidence type="ECO:0000256" key="2">
    <source>
        <dbReference type="ARBA" id="ARBA00022679"/>
    </source>
</evidence>
<comment type="similarity">
    <text evidence="7">Belongs to the DHHC palmitoyltransferase family.</text>
</comment>
<comment type="catalytic activity">
    <reaction evidence="7">
        <text>L-cysteinyl-[protein] + hexadecanoyl-CoA = S-hexadecanoyl-L-cysteinyl-[protein] + CoA</text>
        <dbReference type="Rhea" id="RHEA:36683"/>
        <dbReference type="Rhea" id="RHEA-COMP:10131"/>
        <dbReference type="Rhea" id="RHEA-COMP:11032"/>
        <dbReference type="ChEBI" id="CHEBI:29950"/>
        <dbReference type="ChEBI" id="CHEBI:57287"/>
        <dbReference type="ChEBI" id="CHEBI:57379"/>
        <dbReference type="ChEBI" id="CHEBI:74151"/>
        <dbReference type="EC" id="2.3.1.225"/>
    </reaction>
</comment>
<evidence type="ECO:0000256" key="1">
    <source>
        <dbReference type="ARBA" id="ARBA00004141"/>
    </source>
</evidence>
<gene>
    <name evidence="9" type="ORF">KP79_PYT17843</name>
</gene>
<sequence length="344" mass="40338">MLLKERWASLQKGYNSFTKFCQKTILPHSRINRLGPWLFLLETFCLCYIGTAEIIPTLWDRYGPTFVRMNQAFTWFLGVQILMNWLCVRYVSSTYHPEIGQIHLLKRDDHSHQYTDYTLSFVEENQLNSLRHRKAPEQKRSASKNYFTWSTCKSCREVRPARCHHCNICKACVLARDHHCFFSGNCVGYKNLRHFCVFLFYSMYATVYAFLHASAYYYLELWPRTIALEILPFVTFLRNLFGQGEYHTGVLILVWWALGMFLVIGAFQFIDLVLEIPEGVTSYEFNNGIELEDSRSLLEKVRAVFGSYWLLNLIAPVHFIFPPVVDPVNWPTISGIKRAPDEFL</sequence>
<dbReference type="InterPro" id="IPR039859">
    <property type="entry name" value="PFA4/ZDH16/20/ERF2-like"/>
</dbReference>
<dbReference type="GO" id="GO:0019706">
    <property type="term" value="F:protein-cysteine S-palmitoyltransferase activity"/>
    <property type="evidence" value="ECO:0007669"/>
    <property type="project" value="UniProtKB-EC"/>
</dbReference>
<proteinExistence type="inferred from homology"/>
<feature type="transmembrane region" description="Helical" evidence="7">
    <location>
        <begin position="246"/>
        <end position="267"/>
    </location>
</feature>
<dbReference type="EC" id="2.3.1.225" evidence="7"/>
<comment type="domain">
    <text evidence="7">The DHHC domain is required for palmitoyltransferase activity.</text>
</comment>
<reference evidence="9 10" key="1">
    <citation type="journal article" date="2017" name="Nat. Ecol. Evol.">
        <title>Scallop genome provides insights into evolution of bilaterian karyotype and development.</title>
        <authorList>
            <person name="Wang S."/>
            <person name="Zhang J."/>
            <person name="Jiao W."/>
            <person name="Li J."/>
            <person name="Xun X."/>
            <person name="Sun Y."/>
            <person name="Guo X."/>
            <person name="Huan P."/>
            <person name="Dong B."/>
            <person name="Zhang L."/>
            <person name="Hu X."/>
            <person name="Sun X."/>
            <person name="Wang J."/>
            <person name="Zhao C."/>
            <person name="Wang Y."/>
            <person name="Wang D."/>
            <person name="Huang X."/>
            <person name="Wang R."/>
            <person name="Lv J."/>
            <person name="Li Y."/>
            <person name="Zhang Z."/>
            <person name="Liu B."/>
            <person name="Lu W."/>
            <person name="Hui Y."/>
            <person name="Liang J."/>
            <person name="Zhou Z."/>
            <person name="Hou R."/>
            <person name="Li X."/>
            <person name="Liu Y."/>
            <person name="Li H."/>
            <person name="Ning X."/>
            <person name="Lin Y."/>
            <person name="Zhao L."/>
            <person name="Xing Q."/>
            <person name="Dou J."/>
            <person name="Li Y."/>
            <person name="Mao J."/>
            <person name="Guo H."/>
            <person name="Dou H."/>
            <person name="Li T."/>
            <person name="Mu C."/>
            <person name="Jiang W."/>
            <person name="Fu Q."/>
            <person name="Fu X."/>
            <person name="Miao Y."/>
            <person name="Liu J."/>
            <person name="Yu Q."/>
            <person name="Li R."/>
            <person name="Liao H."/>
            <person name="Li X."/>
            <person name="Kong Y."/>
            <person name="Jiang Z."/>
            <person name="Chourrout D."/>
            <person name="Li R."/>
            <person name="Bao Z."/>
        </authorList>
    </citation>
    <scope>NUCLEOTIDE SEQUENCE [LARGE SCALE GENOMIC DNA]</scope>
    <source>
        <strain evidence="9 10">PY_sf001</strain>
    </source>
</reference>
<evidence type="ECO:0000256" key="6">
    <source>
        <dbReference type="ARBA" id="ARBA00023315"/>
    </source>
</evidence>
<keyword evidence="3 7" id="KW-0812">Transmembrane</keyword>
<dbReference type="InterPro" id="IPR001594">
    <property type="entry name" value="Palmitoyltrfase_DHHC"/>
</dbReference>
<feature type="domain" description="Palmitoyltransferase DHHC" evidence="8">
    <location>
        <begin position="149"/>
        <end position="287"/>
    </location>
</feature>
<keyword evidence="5 7" id="KW-0472">Membrane</keyword>
<keyword evidence="6 7" id="KW-0012">Acyltransferase</keyword>
<dbReference type="AlphaFoldDB" id="A0A210QRV9"/>
<feature type="transmembrane region" description="Helical" evidence="7">
    <location>
        <begin position="37"/>
        <end position="59"/>
    </location>
</feature>
<evidence type="ECO:0000313" key="9">
    <source>
        <dbReference type="EMBL" id="OWF51477.1"/>
    </source>
</evidence>
<dbReference type="GO" id="GO:0016020">
    <property type="term" value="C:membrane"/>
    <property type="evidence" value="ECO:0007669"/>
    <property type="project" value="UniProtKB-SubCell"/>
</dbReference>
<evidence type="ECO:0000259" key="8">
    <source>
        <dbReference type="Pfam" id="PF01529"/>
    </source>
</evidence>